<evidence type="ECO:0000313" key="2">
    <source>
        <dbReference type="Proteomes" id="UP001220022"/>
    </source>
</evidence>
<dbReference type="Proteomes" id="UP001220022">
    <property type="component" value="Unassembled WGS sequence"/>
</dbReference>
<evidence type="ECO:0000313" key="1">
    <source>
        <dbReference type="EMBL" id="MDF2259901.1"/>
    </source>
</evidence>
<dbReference type="EMBL" id="JARHTQ010000027">
    <property type="protein sequence ID" value="MDF2259901.1"/>
    <property type="molecule type" value="Genomic_DNA"/>
</dbReference>
<dbReference type="RefSeq" id="WP_275819964.1">
    <property type="nucleotide sequence ID" value="NZ_BAAANM010000029.1"/>
</dbReference>
<protein>
    <submittedName>
        <fullName evidence="1">Uncharacterized protein</fullName>
    </submittedName>
</protein>
<gene>
    <name evidence="1" type="ORF">P2L57_30480</name>
</gene>
<accession>A0ABT5Z7T9</accession>
<name>A0ABT5Z7T9_9ACTN</name>
<sequence>MQPEAAYFFSLDGMRTALFVFDPADTSQLPRLTEPAFRELKARVSMCPVMNLDDLTAGLARLH</sequence>
<comment type="caution">
    <text evidence="1">The sequence shown here is derived from an EMBL/GenBank/DDBJ whole genome shotgun (WGS) entry which is preliminary data.</text>
</comment>
<keyword evidence="2" id="KW-1185">Reference proteome</keyword>
<proteinExistence type="predicted"/>
<reference evidence="1 2" key="1">
    <citation type="submission" date="2023-03" db="EMBL/GenBank/DDBJ databases">
        <title>Draft genome sequence of type strain Streptomyces ferralitis JCM 14344.</title>
        <authorList>
            <person name="Klaysubun C."/>
            <person name="Duangmal K."/>
        </authorList>
    </citation>
    <scope>NUCLEOTIDE SEQUENCE [LARGE SCALE GENOMIC DNA]</scope>
    <source>
        <strain evidence="1 2">JCM 14344</strain>
    </source>
</reference>
<organism evidence="1 2">
    <name type="scientific">Streptantibioticus ferralitis</name>
    <dbReference type="NCBI Taxonomy" id="236510"/>
    <lineage>
        <taxon>Bacteria</taxon>
        <taxon>Bacillati</taxon>
        <taxon>Actinomycetota</taxon>
        <taxon>Actinomycetes</taxon>
        <taxon>Kitasatosporales</taxon>
        <taxon>Streptomycetaceae</taxon>
        <taxon>Streptantibioticus</taxon>
    </lineage>
</organism>